<dbReference type="VEuPathDB" id="FungiDB:PYU1_G001875"/>
<dbReference type="EMBL" id="GL376634">
    <property type="status" value="NOT_ANNOTATED_CDS"/>
    <property type="molecule type" value="Genomic_DNA"/>
</dbReference>
<dbReference type="STRING" id="431595.K3WA86"/>
<name>K3WA86_GLOUD</name>
<accession>K3WA86</accession>
<feature type="compositionally biased region" description="Acidic residues" evidence="1">
    <location>
        <begin position="159"/>
        <end position="173"/>
    </location>
</feature>
<dbReference type="HOGENOM" id="CLU_575548_0_0_1"/>
<sequence length="475" mass="50309">MAQASKSLLAPKQAANTSAEVQGDNDSNVTENVTHEEERDVSVFDVEERNAPNGLAAVELEVQQEGIALSFSVTEGKPQPVCSLLPNEGNASIHELNETEEDKMRGAAISELLPVDHVLLENVEEAQEALVVESLAIELEKAATAIEAQVANRAELEIVDSGESDDGSLEDVSEGERSITAAEQPTEAIAEQPSTTEDVDASLSEKESINAKRLDESPSQIHAVDSTEGTHVEKMSEAVLSVEVVDSPDAITVSDSTWMEDEQAAAADALHALDATNPASLETGFGAGSEISANDAKESSSEATVISVAFGEETSSSMDELLTVDMELDTNTEADADQMTLDEVPSPPGTGEDPSDSTDNTEAHQATTEDHAMDTSSTFDAETQPMGKVDEASQTTHTEGDLESSEQQVEPSEPSNQVQHDDPEHTTAPQLPDAVLQESNADEAADDVNFDDDLFAFDASELLEMAERAAAAQLA</sequence>
<evidence type="ECO:0000256" key="1">
    <source>
        <dbReference type="SAM" id="MobiDB-lite"/>
    </source>
</evidence>
<reference evidence="2" key="3">
    <citation type="submission" date="2015-02" db="UniProtKB">
        <authorList>
            <consortium name="EnsemblProtists"/>
        </authorList>
    </citation>
    <scope>IDENTIFICATION</scope>
    <source>
        <strain evidence="2">DAOM BR144</strain>
    </source>
</reference>
<feature type="region of interest" description="Disordered" evidence="1">
    <location>
        <begin position="332"/>
        <end position="447"/>
    </location>
</feature>
<dbReference type="AlphaFoldDB" id="K3WA86"/>
<evidence type="ECO:0000313" key="3">
    <source>
        <dbReference type="Proteomes" id="UP000019132"/>
    </source>
</evidence>
<evidence type="ECO:0000313" key="2">
    <source>
        <dbReference type="EnsemblProtists" id="PYU1_T001877"/>
    </source>
</evidence>
<feature type="compositionally biased region" description="Polar residues" evidence="1">
    <location>
        <begin position="357"/>
        <end position="366"/>
    </location>
</feature>
<organism evidence="2 3">
    <name type="scientific">Globisporangium ultimum (strain ATCC 200006 / CBS 805.95 / DAOM BR144)</name>
    <name type="common">Pythium ultimum</name>
    <dbReference type="NCBI Taxonomy" id="431595"/>
    <lineage>
        <taxon>Eukaryota</taxon>
        <taxon>Sar</taxon>
        <taxon>Stramenopiles</taxon>
        <taxon>Oomycota</taxon>
        <taxon>Peronosporomycetes</taxon>
        <taxon>Pythiales</taxon>
        <taxon>Pythiaceae</taxon>
        <taxon>Globisporangium</taxon>
    </lineage>
</organism>
<dbReference type="Proteomes" id="UP000019132">
    <property type="component" value="Unassembled WGS sequence"/>
</dbReference>
<reference evidence="3" key="1">
    <citation type="journal article" date="2010" name="Genome Biol.">
        <title>Genome sequence of the necrotrophic plant pathogen Pythium ultimum reveals original pathogenicity mechanisms and effector repertoire.</title>
        <authorList>
            <person name="Levesque C.A."/>
            <person name="Brouwer H."/>
            <person name="Cano L."/>
            <person name="Hamilton J.P."/>
            <person name="Holt C."/>
            <person name="Huitema E."/>
            <person name="Raffaele S."/>
            <person name="Robideau G.P."/>
            <person name="Thines M."/>
            <person name="Win J."/>
            <person name="Zerillo M.M."/>
            <person name="Beakes G.W."/>
            <person name="Boore J.L."/>
            <person name="Busam D."/>
            <person name="Dumas B."/>
            <person name="Ferriera S."/>
            <person name="Fuerstenberg S.I."/>
            <person name="Gachon C.M."/>
            <person name="Gaulin E."/>
            <person name="Govers F."/>
            <person name="Grenville-Briggs L."/>
            <person name="Horner N."/>
            <person name="Hostetler J."/>
            <person name="Jiang R.H."/>
            <person name="Johnson J."/>
            <person name="Krajaejun T."/>
            <person name="Lin H."/>
            <person name="Meijer H.J."/>
            <person name="Moore B."/>
            <person name="Morris P."/>
            <person name="Phuntmart V."/>
            <person name="Puiu D."/>
            <person name="Shetty J."/>
            <person name="Stajich J.E."/>
            <person name="Tripathy S."/>
            <person name="Wawra S."/>
            <person name="van West P."/>
            <person name="Whitty B.R."/>
            <person name="Coutinho P.M."/>
            <person name="Henrissat B."/>
            <person name="Martin F."/>
            <person name="Thomas P.D."/>
            <person name="Tyler B.M."/>
            <person name="De Vries R.P."/>
            <person name="Kamoun S."/>
            <person name="Yandell M."/>
            <person name="Tisserat N."/>
            <person name="Buell C.R."/>
        </authorList>
    </citation>
    <scope>NUCLEOTIDE SEQUENCE</scope>
    <source>
        <strain evidence="3">DAOM:BR144</strain>
    </source>
</reference>
<feature type="region of interest" description="Disordered" evidence="1">
    <location>
        <begin position="1"/>
        <end position="41"/>
    </location>
</feature>
<feature type="compositionally biased region" description="Low complexity" evidence="1">
    <location>
        <begin position="405"/>
        <end position="415"/>
    </location>
</feature>
<reference evidence="3" key="2">
    <citation type="submission" date="2010-04" db="EMBL/GenBank/DDBJ databases">
        <authorList>
            <person name="Buell R."/>
            <person name="Hamilton J."/>
            <person name="Hostetler J."/>
        </authorList>
    </citation>
    <scope>NUCLEOTIDE SEQUENCE [LARGE SCALE GENOMIC DNA]</scope>
    <source>
        <strain evidence="3">DAOM:BR144</strain>
    </source>
</reference>
<proteinExistence type="predicted"/>
<dbReference type="InParanoid" id="K3WA86"/>
<dbReference type="EnsemblProtists" id="PYU1_T001877">
    <property type="protein sequence ID" value="PYU1_T001877"/>
    <property type="gene ID" value="PYU1_G001875"/>
</dbReference>
<keyword evidence="3" id="KW-1185">Reference proteome</keyword>
<feature type="region of interest" description="Disordered" evidence="1">
    <location>
        <begin position="159"/>
        <end position="206"/>
    </location>
</feature>
<feature type="compositionally biased region" description="Polar residues" evidence="1">
    <location>
        <begin position="14"/>
        <end position="32"/>
    </location>
</feature>
<protein>
    <submittedName>
        <fullName evidence="2">Uncharacterized protein</fullName>
    </submittedName>
</protein>